<proteinExistence type="inferred from homology"/>
<comment type="similarity">
    <text evidence="1">Belongs to the initiator RepB protein family.</text>
</comment>
<protein>
    <submittedName>
        <fullName evidence="3">Replication initiator protein</fullName>
    </submittedName>
</protein>
<evidence type="ECO:0000313" key="4">
    <source>
        <dbReference type="Proteomes" id="UP000245535"/>
    </source>
</evidence>
<feature type="domain" description="Initiator Rep protein WH1" evidence="2">
    <location>
        <begin position="10"/>
        <end position="153"/>
    </location>
</feature>
<dbReference type="EMBL" id="QGDO01000010">
    <property type="protein sequence ID" value="PWJ34993.1"/>
    <property type="molecule type" value="Genomic_DNA"/>
</dbReference>
<dbReference type="InterPro" id="IPR036388">
    <property type="entry name" value="WH-like_DNA-bd_sf"/>
</dbReference>
<reference evidence="3 4" key="1">
    <citation type="submission" date="2018-03" db="EMBL/GenBank/DDBJ databases">
        <title>Genomic Encyclopedia of Archaeal and Bacterial Type Strains, Phase II (KMG-II): from individual species to whole genera.</title>
        <authorList>
            <person name="Goeker M."/>
        </authorList>
    </citation>
    <scope>NUCLEOTIDE SEQUENCE [LARGE SCALE GENOMIC DNA]</scope>
    <source>
        <strain evidence="3 4">DSM 28229</strain>
    </source>
</reference>
<dbReference type="InterPro" id="IPR036390">
    <property type="entry name" value="WH_DNA-bd_sf"/>
</dbReference>
<accession>A0A315YY53</accession>
<gene>
    <name evidence="3" type="ORF">BC781_11034</name>
</gene>
<organism evidence="3 4">
    <name type="scientific">Sediminitomix flava</name>
    <dbReference type="NCBI Taxonomy" id="379075"/>
    <lineage>
        <taxon>Bacteria</taxon>
        <taxon>Pseudomonadati</taxon>
        <taxon>Bacteroidota</taxon>
        <taxon>Cytophagia</taxon>
        <taxon>Cytophagales</taxon>
        <taxon>Flammeovirgaceae</taxon>
        <taxon>Sediminitomix</taxon>
    </lineage>
</organism>
<dbReference type="AlphaFoldDB" id="A0A315YY53"/>
<evidence type="ECO:0000259" key="2">
    <source>
        <dbReference type="Pfam" id="PF01051"/>
    </source>
</evidence>
<dbReference type="RefSeq" id="WP_158281572.1">
    <property type="nucleotide sequence ID" value="NZ_QGDO01000010.1"/>
</dbReference>
<evidence type="ECO:0000313" key="3">
    <source>
        <dbReference type="EMBL" id="PWJ34993.1"/>
    </source>
</evidence>
<dbReference type="Gene3D" id="1.10.10.10">
    <property type="entry name" value="Winged helix-like DNA-binding domain superfamily/Winged helix DNA-binding domain"/>
    <property type="match status" value="2"/>
</dbReference>
<dbReference type="GO" id="GO:0006270">
    <property type="term" value="P:DNA replication initiation"/>
    <property type="evidence" value="ECO:0007669"/>
    <property type="project" value="InterPro"/>
</dbReference>
<dbReference type="Pfam" id="PF21205">
    <property type="entry name" value="Rep3_C"/>
    <property type="match status" value="1"/>
</dbReference>
<sequence length="384" mass="44422">MKFVKRKKLVRKSNKLINAKENTPLTALERKLMLYSVSEVNDEGKVNFRIQDLYGTSKLNTSHYRNVRKAVENLLNVKVVVEEGDVSDEDWRIKGMNVFDVIEASRKGGSISARFTQSMIPHITNLKRNYTTYLYEAVSPFRSDFSIRIYELLVQGVDHYSKREFELEELKSKIGISQIKTYTNFNQIRTKVLDKACHEITEKSDIDVTWDISGKKGRRVSHITFFMQRKTASVERSTSDSTKVEVKVDKQLEQQMNTMKGLGLSEDQIRLVLQMKQSEEKLKDVEPEVVESTTLFNEQEGEPFKLEQTSIHLDIVVEERKSRLRERLIGYKVAPELVEKVVEHTQASKESGIWKHVTYLQKNPNAVDNPAGYLTSIFRNNYGL</sequence>
<dbReference type="OrthoDB" id="925905at2"/>
<name>A0A315YY53_SEDFL</name>
<evidence type="ECO:0000256" key="1">
    <source>
        <dbReference type="ARBA" id="ARBA00038283"/>
    </source>
</evidence>
<dbReference type="Pfam" id="PF01051">
    <property type="entry name" value="Rep3_N"/>
    <property type="match status" value="1"/>
</dbReference>
<comment type="caution">
    <text evidence="3">The sequence shown here is derived from an EMBL/GenBank/DDBJ whole genome shotgun (WGS) entry which is preliminary data.</text>
</comment>
<dbReference type="SUPFAM" id="SSF46785">
    <property type="entry name" value="Winged helix' DNA-binding domain"/>
    <property type="match status" value="2"/>
</dbReference>
<dbReference type="Proteomes" id="UP000245535">
    <property type="component" value="Unassembled WGS sequence"/>
</dbReference>
<keyword evidence="4" id="KW-1185">Reference proteome</keyword>
<dbReference type="InterPro" id="IPR000525">
    <property type="entry name" value="Initiator_Rep_WH1"/>
</dbReference>
<dbReference type="GO" id="GO:0003887">
    <property type="term" value="F:DNA-directed DNA polymerase activity"/>
    <property type="evidence" value="ECO:0007669"/>
    <property type="project" value="InterPro"/>
</dbReference>